<evidence type="ECO:0000313" key="10">
    <source>
        <dbReference type="EMBL" id="CAK8163412.1"/>
    </source>
</evidence>
<evidence type="ECO:0000313" key="11">
    <source>
        <dbReference type="Proteomes" id="UP001314181"/>
    </source>
</evidence>
<evidence type="ECO:0000256" key="2">
    <source>
        <dbReference type="ARBA" id="ARBA00022670"/>
    </source>
</evidence>
<keyword evidence="3 6" id="KW-0479">Metal-binding</keyword>
<proteinExistence type="inferred from homology"/>
<dbReference type="SUPFAM" id="SSF55920">
    <property type="entry name" value="Creatinase/aminopeptidase"/>
    <property type="match status" value="1"/>
</dbReference>
<dbReference type="Pfam" id="PF16189">
    <property type="entry name" value="Creatinase_N_2"/>
    <property type="match status" value="1"/>
</dbReference>
<comment type="caution">
    <text evidence="10">The sequence shown here is derived from an EMBL/GenBank/DDBJ whole genome shotgun (WGS) entry which is preliminary data.</text>
</comment>
<feature type="domain" description="Creatinase N-terminal" evidence="8">
    <location>
        <begin position="5"/>
        <end position="100"/>
    </location>
</feature>
<dbReference type="InterPro" id="IPR032416">
    <property type="entry name" value="Peptidase_M24_C"/>
</dbReference>
<dbReference type="GO" id="GO:0004177">
    <property type="term" value="F:aminopeptidase activity"/>
    <property type="evidence" value="ECO:0007669"/>
    <property type="project" value="UniProtKB-KW"/>
</dbReference>
<evidence type="ECO:0000256" key="4">
    <source>
        <dbReference type="ARBA" id="ARBA00022801"/>
    </source>
</evidence>
<dbReference type="RefSeq" id="WP_338364603.1">
    <property type="nucleotide sequence ID" value="NZ_CAWVOK010000029.1"/>
</dbReference>
<feature type="domain" description="Peptidase M24 C-terminal" evidence="9">
    <location>
        <begin position="512"/>
        <end position="570"/>
    </location>
</feature>
<dbReference type="Pfam" id="PF16188">
    <property type="entry name" value="Peptidase_M24_C"/>
    <property type="match status" value="1"/>
</dbReference>
<comment type="similarity">
    <text evidence="1 6">Belongs to the peptidase M24B family.</text>
</comment>
<dbReference type="EC" id="3.4.11.9" evidence="10"/>
<dbReference type="CDD" id="cd01085">
    <property type="entry name" value="APP"/>
    <property type="match status" value="1"/>
</dbReference>
<keyword evidence="5" id="KW-0482">Metalloprotease</keyword>
<dbReference type="InterPro" id="IPR050422">
    <property type="entry name" value="X-Pro_aminopeptidase_P"/>
</dbReference>
<reference evidence="10 11" key="1">
    <citation type="submission" date="2024-01" db="EMBL/GenBank/DDBJ databases">
        <authorList>
            <person name="Kunselman E."/>
        </authorList>
    </citation>
    <scope>NUCLEOTIDE SEQUENCE [LARGE SCALE GENOMIC DNA]</scope>
    <source>
        <strain evidence="10">2 abalone samples</strain>
    </source>
</reference>
<name>A0ABM9N929_9RICK</name>
<keyword evidence="2" id="KW-0645">Protease</keyword>
<dbReference type="PANTHER" id="PTHR43763:SF6">
    <property type="entry name" value="XAA-PRO AMINOPEPTIDASE 1"/>
    <property type="match status" value="1"/>
</dbReference>
<accession>A0ABM9N929</accession>
<keyword evidence="10" id="KW-0031">Aminopeptidase</keyword>
<dbReference type="InterPro" id="IPR036005">
    <property type="entry name" value="Creatinase/aminopeptidase-like"/>
</dbReference>
<evidence type="ECO:0000256" key="1">
    <source>
        <dbReference type="ARBA" id="ARBA00008766"/>
    </source>
</evidence>
<evidence type="ECO:0000259" key="8">
    <source>
        <dbReference type="Pfam" id="PF01321"/>
    </source>
</evidence>
<evidence type="ECO:0000259" key="7">
    <source>
        <dbReference type="Pfam" id="PF00557"/>
    </source>
</evidence>
<dbReference type="Proteomes" id="UP001314181">
    <property type="component" value="Unassembled WGS sequence"/>
</dbReference>
<gene>
    <name evidence="10" type="ORF">CAXC1_30014</name>
</gene>
<dbReference type="Gene3D" id="3.90.230.10">
    <property type="entry name" value="Creatinase/methionine aminopeptidase superfamily"/>
    <property type="match status" value="1"/>
</dbReference>
<evidence type="ECO:0000256" key="5">
    <source>
        <dbReference type="ARBA" id="ARBA00023049"/>
    </source>
</evidence>
<dbReference type="InterPro" id="IPR001131">
    <property type="entry name" value="Peptidase_M24B_aminopep-P_CS"/>
</dbReference>
<sequence length="573" mass="66118">MKNTLQSLVKYLKIHNIDALLIPSNDEYNNEFTPEYSNRLKFFTGFTGSNGLALIEAGGKLTFFTDSRYTEQAKQELKNSVFEVKDIQNAGLDKWLIKHYKWKALWLCPELHMHNFIEQISKIVEVKMLPIMELDSLWINKLEKPKSNIVEYKVKFSGKSSREKLAAIFKTLKDNAPILITDPNLVCWALNIRGCDIPYTPTALCYALIYNNGSVTIFINNHTLKLSNENKIQSDNILNLSNHLKEICRKKHYLMVDCNKTSAAIVKIINDSMVKIKKISYTEIWQIAMEKTDLEIELSKNVHIEDAVALIKFLYWIKKSFKKDEITEIKAAKKLDEYRKTNKNYKQPSFPTISAFGANSAIVHYNGMNNALIKNGIYLIDSGGQYYGATTDVTRTIILGSASEKQKTEYTLVLKGLITLSTAVFPAKTNAQNLDILARQHLWKNYYDYAHGTSHGVGNYLNVHELPTISKYFSNFPLKPNVVISNEPGIYLNNFYGIRLENLMYVIKLKNNFFGFEQLTAAPFDYDMINFLMLTIEEKNWLNNYNILMRQKVMEKLDLQEKNFLKYHTTLLH</sequence>
<dbReference type="Gene3D" id="3.40.350.10">
    <property type="entry name" value="Creatinase/prolidase N-terminal domain"/>
    <property type="match status" value="2"/>
</dbReference>
<dbReference type="EMBL" id="CAWVOK010000029">
    <property type="protein sequence ID" value="CAK8163412.1"/>
    <property type="molecule type" value="Genomic_DNA"/>
</dbReference>
<feature type="domain" description="Peptidase M24" evidence="7">
    <location>
        <begin position="302"/>
        <end position="506"/>
    </location>
</feature>
<protein>
    <submittedName>
        <fullName evidence="10">Xaa-Pro aminopeptidase</fullName>
        <ecNumber evidence="10">3.4.11.9</ecNumber>
    </submittedName>
</protein>
<dbReference type="InterPro" id="IPR000994">
    <property type="entry name" value="Pept_M24"/>
</dbReference>
<evidence type="ECO:0000256" key="3">
    <source>
        <dbReference type="ARBA" id="ARBA00022723"/>
    </source>
</evidence>
<keyword evidence="4 10" id="KW-0378">Hydrolase</keyword>
<evidence type="ECO:0000256" key="6">
    <source>
        <dbReference type="RuleBase" id="RU000590"/>
    </source>
</evidence>
<evidence type="ECO:0000259" key="9">
    <source>
        <dbReference type="Pfam" id="PF16188"/>
    </source>
</evidence>
<dbReference type="Pfam" id="PF01321">
    <property type="entry name" value="Creatinase_N"/>
    <property type="match status" value="1"/>
</dbReference>
<dbReference type="InterPro" id="IPR000587">
    <property type="entry name" value="Creatinase_N"/>
</dbReference>
<organism evidence="10 11">
    <name type="scientific">Candidatus Xenohaliotis californiensis</name>
    <dbReference type="NCBI Taxonomy" id="84677"/>
    <lineage>
        <taxon>Bacteria</taxon>
        <taxon>Pseudomonadati</taxon>
        <taxon>Pseudomonadota</taxon>
        <taxon>Alphaproteobacteria</taxon>
        <taxon>Rickettsiales</taxon>
        <taxon>Anaplasmataceae</taxon>
        <taxon>Candidatus Xenohaliotis</taxon>
    </lineage>
</organism>
<dbReference type="InterPro" id="IPR029149">
    <property type="entry name" value="Creatin/AminoP/Spt16_N"/>
</dbReference>
<dbReference type="InterPro" id="IPR033740">
    <property type="entry name" value="Pept_M24B"/>
</dbReference>
<dbReference type="Pfam" id="PF00557">
    <property type="entry name" value="Peptidase_M24"/>
    <property type="match status" value="1"/>
</dbReference>
<keyword evidence="11" id="KW-1185">Reference proteome</keyword>
<dbReference type="PROSITE" id="PS00491">
    <property type="entry name" value="PROLINE_PEPTIDASE"/>
    <property type="match status" value="1"/>
</dbReference>
<dbReference type="PANTHER" id="PTHR43763">
    <property type="entry name" value="XAA-PRO AMINOPEPTIDASE 1"/>
    <property type="match status" value="1"/>
</dbReference>
<dbReference type="SUPFAM" id="SSF53092">
    <property type="entry name" value="Creatinase/prolidase N-terminal domain"/>
    <property type="match status" value="1"/>
</dbReference>